<evidence type="ECO:0000256" key="8">
    <source>
        <dbReference type="ARBA" id="ARBA00022777"/>
    </source>
</evidence>
<evidence type="ECO:0000256" key="11">
    <source>
        <dbReference type="ARBA" id="ARBA00023136"/>
    </source>
</evidence>
<dbReference type="InterPro" id="IPR050640">
    <property type="entry name" value="Bact_2-comp_sensor_kinase"/>
</dbReference>
<evidence type="ECO:0000256" key="4">
    <source>
        <dbReference type="ARBA" id="ARBA00022475"/>
    </source>
</evidence>
<dbReference type="AlphaFoldDB" id="A0A1J0GK10"/>
<evidence type="ECO:0000259" key="15">
    <source>
        <dbReference type="PROSITE" id="PS50885"/>
    </source>
</evidence>
<keyword evidence="9 13" id="KW-1133">Transmembrane helix</keyword>
<dbReference type="Gene3D" id="3.30.565.10">
    <property type="entry name" value="Histidine kinase-like ATPase, C-terminal domain"/>
    <property type="match status" value="1"/>
</dbReference>
<proteinExistence type="predicted"/>
<dbReference type="Pfam" id="PF06580">
    <property type="entry name" value="His_kinase"/>
    <property type="match status" value="1"/>
</dbReference>
<dbReference type="CDD" id="cd06225">
    <property type="entry name" value="HAMP"/>
    <property type="match status" value="1"/>
</dbReference>
<sequence>MRYKIMEKFKDCKIGTKIIIYYFIISVISITLSTFIYQNINKRIMTKKVSEMAVQTLQTIDSNLKLLIYTVNNESKILLSNLHFQNILKNGDERFNYNSQTAVNRYLTEFIQSNMSISSVYVFDNYGNRYFVDKKVYKSFSLNDIKNTYWYDELQKAQGGYIIKFNGGGLFNQADQKFVSFIRIINDLESQKPTGIMVINIPEDAISNSFKNITGNNDVDIMLKDENDNDIIHSKELTEYSISEDIKKNLKKNLKNEGKGDHYYFTERVNGNNYIISYLKTNLNWTIISKVPFSEISKQSNIYMLVILGMLLLSGIMSFLGLILVSSSITKPIDKLIKSMRAVENGEFKKVSVGTGNDEIAKLKNVYNTMICKIENLIEQIMLEQKIKRKAELNVLQAQIKPHFLYNSFDAISCLALEGKNDDVYKIIKALGNFYRTSLSNGREVISVREELQTVKSYLTILQIRYENLFVINMDIDDRCDEYKILKLVLQPIVENSIYHGIKPSRRMGNIFISTYLKNDYVELIVGDDGVGISEDKLNSIRKLNTAGIGLRGTMERLNIFYNGKSKLEVESKLGFGTKVTIRIPIK</sequence>
<feature type="transmembrane region" description="Helical" evidence="13">
    <location>
        <begin position="20"/>
        <end position="40"/>
    </location>
</feature>
<dbReference type="KEGG" id="ceu:A7L45_17270"/>
<keyword evidence="12" id="KW-0175">Coiled coil</keyword>
<keyword evidence="11 13" id="KW-0472">Membrane</keyword>
<dbReference type="EC" id="2.7.13.3" evidence="3"/>
<dbReference type="GO" id="GO:0005886">
    <property type="term" value="C:plasma membrane"/>
    <property type="evidence" value="ECO:0007669"/>
    <property type="project" value="UniProtKB-SubCell"/>
</dbReference>
<keyword evidence="4" id="KW-1003">Cell membrane</keyword>
<dbReference type="InterPro" id="IPR003594">
    <property type="entry name" value="HATPase_dom"/>
</dbReference>
<comment type="catalytic activity">
    <reaction evidence="1">
        <text>ATP + protein L-histidine = ADP + protein N-phospho-L-histidine.</text>
        <dbReference type="EC" id="2.7.13.3"/>
    </reaction>
</comment>
<feature type="domain" description="HAMP" evidence="15">
    <location>
        <begin position="327"/>
        <end position="379"/>
    </location>
</feature>
<dbReference type="InterPro" id="IPR033479">
    <property type="entry name" value="dCache_1"/>
</dbReference>
<dbReference type="SUPFAM" id="SSF55874">
    <property type="entry name" value="ATPase domain of HSP90 chaperone/DNA topoisomerase II/histidine kinase"/>
    <property type="match status" value="1"/>
</dbReference>
<feature type="transmembrane region" description="Helical" evidence="13">
    <location>
        <begin position="302"/>
        <end position="325"/>
    </location>
</feature>
<evidence type="ECO:0000256" key="2">
    <source>
        <dbReference type="ARBA" id="ARBA00004651"/>
    </source>
</evidence>
<dbReference type="STRING" id="1552.A7L45_17270"/>
<dbReference type="Pfam" id="PF02518">
    <property type="entry name" value="HATPase_c"/>
    <property type="match status" value="1"/>
</dbReference>
<dbReference type="EMBL" id="CP015756">
    <property type="protein sequence ID" value="APC41693.1"/>
    <property type="molecule type" value="Genomic_DNA"/>
</dbReference>
<feature type="domain" description="Histidine kinase" evidence="14">
    <location>
        <begin position="486"/>
        <end position="587"/>
    </location>
</feature>
<dbReference type="InterPro" id="IPR036890">
    <property type="entry name" value="HATPase_C_sf"/>
</dbReference>
<evidence type="ECO:0000256" key="5">
    <source>
        <dbReference type="ARBA" id="ARBA00022553"/>
    </source>
</evidence>
<dbReference type="RefSeq" id="WP_071613985.1">
    <property type="nucleotide sequence ID" value="NZ_CP015756.1"/>
</dbReference>
<dbReference type="InterPro" id="IPR005467">
    <property type="entry name" value="His_kinase_dom"/>
</dbReference>
<comment type="subcellular location">
    <subcellularLocation>
        <location evidence="2">Cell membrane</location>
        <topology evidence="2">Multi-pass membrane protein</topology>
    </subcellularLocation>
</comment>
<dbReference type="SMART" id="SM00304">
    <property type="entry name" value="HAMP"/>
    <property type="match status" value="1"/>
</dbReference>
<protein>
    <recommendedName>
        <fullName evidence="3">histidine kinase</fullName>
        <ecNumber evidence="3">2.7.13.3</ecNumber>
    </recommendedName>
</protein>
<dbReference type="OrthoDB" id="9809348at2"/>
<dbReference type="Pfam" id="PF00672">
    <property type="entry name" value="HAMP"/>
    <property type="match status" value="1"/>
</dbReference>
<evidence type="ECO:0000256" key="10">
    <source>
        <dbReference type="ARBA" id="ARBA00023012"/>
    </source>
</evidence>
<accession>A0A1J0GK10</accession>
<keyword evidence="6" id="KW-0808">Transferase</keyword>
<evidence type="ECO:0000256" key="12">
    <source>
        <dbReference type="SAM" id="Coils"/>
    </source>
</evidence>
<dbReference type="Proteomes" id="UP000182569">
    <property type="component" value="Chromosome"/>
</dbReference>
<keyword evidence="7 13" id="KW-0812">Transmembrane</keyword>
<evidence type="ECO:0000256" key="7">
    <source>
        <dbReference type="ARBA" id="ARBA00022692"/>
    </source>
</evidence>
<gene>
    <name evidence="16" type="ORF">A7L45_17270</name>
</gene>
<keyword evidence="10" id="KW-0902">Two-component regulatory system</keyword>
<dbReference type="Gene3D" id="3.30.450.20">
    <property type="entry name" value="PAS domain"/>
    <property type="match status" value="1"/>
</dbReference>
<evidence type="ECO:0000256" key="13">
    <source>
        <dbReference type="SAM" id="Phobius"/>
    </source>
</evidence>
<evidence type="ECO:0000313" key="16">
    <source>
        <dbReference type="EMBL" id="APC41693.1"/>
    </source>
</evidence>
<keyword evidence="17" id="KW-1185">Reference proteome</keyword>
<evidence type="ECO:0000256" key="3">
    <source>
        <dbReference type="ARBA" id="ARBA00012438"/>
    </source>
</evidence>
<evidence type="ECO:0000256" key="6">
    <source>
        <dbReference type="ARBA" id="ARBA00022679"/>
    </source>
</evidence>
<evidence type="ECO:0000256" key="9">
    <source>
        <dbReference type="ARBA" id="ARBA00022989"/>
    </source>
</evidence>
<dbReference type="Pfam" id="PF02743">
    <property type="entry name" value="dCache_1"/>
    <property type="match status" value="1"/>
</dbReference>
<keyword evidence="5" id="KW-0597">Phosphoprotein</keyword>
<dbReference type="Gene3D" id="1.10.8.500">
    <property type="entry name" value="HAMP domain in histidine kinase"/>
    <property type="match status" value="1"/>
</dbReference>
<dbReference type="SUPFAM" id="SSF158472">
    <property type="entry name" value="HAMP domain-like"/>
    <property type="match status" value="1"/>
</dbReference>
<keyword evidence="8" id="KW-0418">Kinase</keyword>
<dbReference type="PANTHER" id="PTHR34220:SF7">
    <property type="entry name" value="SENSOR HISTIDINE KINASE YPDA"/>
    <property type="match status" value="1"/>
</dbReference>
<dbReference type="InterPro" id="IPR003660">
    <property type="entry name" value="HAMP_dom"/>
</dbReference>
<organism evidence="16 17">
    <name type="scientific">Clostridium estertheticum subsp. estertheticum</name>
    <dbReference type="NCBI Taxonomy" id="1552"/>
    <lineage>
        <taxon>Bacteria</taxon>
        <taxon>Bacillati</taxon>
        <taxon>Bacillota</taxon>
        <taxon>Clostridia</taxon>
        <taxon>Eubacteriales</taxon>
        <taxon>Clostridiaceae</taxon>
        <taxon>Clostridium</taxon>
    </lineage>
</organism>
<evidence type="ECO:0000313" key="17">
    <source>
        <dbReference type="Proteomes" id="UP000182569"/>
    </source>
</evidence>
<name>A0A1J0GK10_9CLOT</name>
<evidence type="ECO:0000256" key="1">
    <source>
        <dbReference type="ARBA" id="ARBA00000085"/>
    </source>
</evidence>
<feature type="coiled-coil region" evidence="12">
    <location>
        <begin position="360"/>
        <end position="394"/>
    </location>
</feature>
<dbReference type="PROSITE" id="PS50109">
    <property type="entry name" value="HIS_KIN"/>
    <property type="match status" value="1"/>
</dbReference>
<evidence type="ECO:0000259" key="14">
    <source>
        <dbReference type="PROSITE" id="PS50109"/>
    </source>
</evidence>
<dbReference type="PANTHER" id="PTHR34220">
    <property type="entry name" value="SENSOR HISTIDINE KINASE YPDA"/>
    <property type="match status" value="1"/>
</dbReference>
<reference evidence="17" key="1">
    <citation type="journal article" date="2016" name="Front. Microbiol.">
        <title>Complete Genome Sequence of Clostridium estertheticum DSM 8809, a Microbe Identified in Spoiled Vacuum Packed Beef.</title>
        <authorList>
            <person name="Yu Z."/>
            <person name="Gunn L."/>
            <person name="Brennan E."/>
            <person name="Reid R."/>
            <person name="Wall P.G."/>
            <person name="Gaora O.P."/>
            <person name="Hurley D."/>
            <person name="Bolton D."/>
            <person name="Fanning S."/>
        </authorList>
    </citation>
    <scope>NUCLEOTIDE SEQUENCE [LARGE SCALE GENOMIC DNA]</scope>
    <source>
        <strain evidence="17">DSM 8809</strain>
    </source>
</reference>
<dbReference type="PROSITE" id="PS50885">
    <property type="entry name" value="HAMP"/>
    <property type="match status" value="1"/>
</dbReference>
<dbReference type="InterPro" id="IPR010559">
    <property type="entry name" value="Sig_transdc_His_kin_internal"/>
</dbReference>
<dbReference type="GO" id="GO:0000155">
    <property type="term" value="F:phosphorelay sensor kinase activity"/>
    <property type="evidence" value="ECO:0007669"/>
    <property type="project" value="InterPro"/>
</dbReference>